<keyword evidence="11" id="KW-1185">Reference proteome</keyword>
<proteinExistence type="inferred from homology"/>
<feature type="domain" description="Endonuclease/exonuclease/phosphatase" evidence="9">
    <location>
        <begin position="118"/>
        <end position="237"/>
    </location>
</feature>
<keyword evidence="4" id="KW-0808">Transferase</keyword>
<accession>A0AAD7YDB1</accession>
<keyword evidence="7" id="KW-0472">Membrane</keyword>
<dbReference type="Proteomes" id="UP001231518">
    <property type="component" value="Chromosome 21"/>
</dbReference>
<dbReference type="Gene3D" id="3.60.10.10">
    <property type="entry name" value="Endonuclease/exonuclease/phosphatase"/>
    <property type="match status" value="1"/>
</dbReference>
<dbReference type="SUPFAM" id="SSF56219">
    <property type="entry name" value="DNase I-like"/>
    <property type="match status" value="1"/>
</dbReference>
<evidence type="ECO:0000256" key="6">
    <source>
        <dbReference type="ARBA" id="ARBA00022989"/>
    </source>
</evidence>
<dbReference type="Pfam" id="PF01697">
    <property type="entry name" value="Glyco_transf_92"/>
    <property type="match status" value="1"/>
</dbReference>
<feature type="region of interest" description="Disordered" evidence="8">
    <location>
        <begin position="527"/>
        <end position="546"/>
    </location>
</feature>
<evidence type="ECO:0000259" key="9">
    <source>
        <dbReference type="Pfam" id="PF14529"/>
    </source>
</evidence>
<keyword evidence="5" id="KW-0812">Transmembrane</keyword>
<dbReference type="InterPro" id="IPR008166">
    <property type="entry name" value="Glyco_transf_92"/>
</dbReference>
<comment type="subcellular location">
    <subcellularLocation>
        <location evidence="1">Membrane</location>
        <topology evidence="1">Single-pass membrane protein</topology>
    </subcellularLocation>
</comment>
<dbReference type="InterPro" id="IPR036691">
    <property type="entry name" value="Endo/exonu/phosph_ase_sf"/>
</dbReference>
<evidence type="ECO:0000256" key="4">
    <source>
        <dbReference type="ARBA" id="ARBA00022679"/>
    </source>
</evidence>
<evidence type="ECO:0000256" key="8">
    <source>
        <dbReference type="SAM" id="MobiDB-lite"/>
    </source>
</evidence>
<evidence type="ECO:0000313" key="10">
    <source>
        <dbReference type="EMBL" id="KAJ8710945.1"/>
    </source>
</evidence>
<dbReference type="PANTHER" id="PTHR21461">
    <property type="entry name" value="GLYCOSYLTRANSFERASE FAMILY 92 PROTEIN"/>
    <property type="match status" value="1"/>
</dbReference>
<comment type="similarity">
    <text evidence="2">Belongs to the glycosyltransferase 92 family.</text>
</comment>
<name>A0AAD7YDB1_MYTSE</name>
<dbReference type="GO" id="GO:0016020">
    <property type="term" value="C:membrane"/>
    <property type="evidence" value="ECO:0007669"/>
    <property type="project" value="UniProtKB-SubCell"/>
</dbReference>
<evidence type="ECO:0000313" key="11">
    <source>
        <dbReference type="Proteomes" id="UP001231518"/>
    </source>
</evidence>
<dbReference type="PANTHER" id="PTHR21461:SF83">
    <property type="entry name" value="GLYCOSYLTRANSFERASE FAMILY 92 PROTEIN"/>
    <property type="match status" value="1"/>
</dbReference>
<keyword evidence="6" id="KW-1133">Transmembrane helix</keyword>
<dbReference type="EMBL" id="JARGEI010000022">
    <property type="protein sequence ID" value="KAJ8710945.1"/>
    <property type="molecule type" value="Genomic_DNA"/>
</dbReference>
<dbReference type="GO" id="GO:0005737">
    <property type="term" value="C:cytoplasm"/>
    <property type="evidence" value="ECO:0007669"/>
    <property type="project" value="TreeGrafter"/>
</dbReference>
<gene>
    <name evidence="10" type="ORF">PYW07_008187</name>
</gene>
<sequence>MKGNKKSFAKQRLHSLSHKVHLTNIRGLHSNIVAVHHHLETEKPALLFLSETQIRCPSDVSYLLYPGFTLEHNFKPRAGVCMYARDDICYRRLRNLEDSRFSTLWALVDTGLDKIIYACVYRSHSGDQETTGLTQHLSEAAEAAQQRYPSAQLVLLGDFNAHHQEWLFPFQCTDHAGREMRKLALTLNLTQLVQGATRVPDVDSHTPNCLDLLLTTDPDRYSVSISAPLGSSDHCLVKSVSVYSPPDPSPRGTRRMWRYRSADWDGMRSFFACYPWQPTCFSSEDASSCADAVTDVLRQGMEYYIPFSDVSVSGGALPWFSAECGRANALKRAAYRAWVDSRTRNSLDVSEKKKAFNRAAKSCKKVMQRARFDHISRIGNKLASYPAGSKAFWSLAKSVESNFCRPSLPPLLRPDGSLAHTAEEKANLFASLFAESSRLDSGDASPPAAPDGGETSMSDIRIHQKDVRRVMRGWCVRCGGGGRARLRWLAALLCWGALAALALPRLAPPPRRAPPAPPARLLLQSEAAASTPPAPTALPHTDTRVLTDDELRADAERRLPSLPLSYWHKHRNDQNKFLKKKDCAPFPSIYDLEFHNTYWQTMRSSEGVFHMFGAYLDTRNTSLIGPAVRILAVHDRIQPRLTMHCQLWFEELQAPVVVRLLEYKYVWNNKWGNYRNHVLQPYLLACVLPPEVRTLVPASVSLVEGACDRATNNLRVHYQRPAPPAERKEFAVCVKGLDFLYEDLSVRLVEWIELVRLLGADKIFFYELQVHPNITKVLKYYEEQGAVTVTPVTLPGGQPNLPGLQHMYLKKKLNHKRQMELIPYNDCLYRHMYEYRYLALLDIDEVIVPLLDADWAALLARVRPLAAPAPGKPARSSYHASNLYFLDSLHHQHAWEEGVPHYMHMLQHVTRTKNFTKPGQYVKAFHETDRVLALHNHFPLACLGGACSAYALDTSHARLQHYRADCVSALKSCKELKAEAVRDEALWRWREPLVARVDHVLRALAFLPPLPHR</sequence>
<organism evidence="10 11">
    <name type="scientific">Mythimna separata</name>
    <name type="common">Oriental armyworm</name>
    <name type="synonym">Pseudaletia separata</name>
    <dbReference type="NCBI Taxonomy" id="271217"/>
    <lineage>
        <taxon>Eukaryota</taxon>
        <taxon>Metazoa</taxon>
        <taxon>Ecdysozoa</taxon>
        <taxon>Arthropoda</taxon>
        <taxon>Hexapoda</taxon>
        <taxon>Insecta</taxon>
        <taxon>Pterygota</taxon>
        <taxon>Neoptera</taxon>
        <taxon>Endopterygota</taxon>
        <taxon>Lepidoptera</taxon>
        <taxon>Glossata</taxon>
        <taxon>Ditrysia</taxon>
        <taxon>Noctuoidea</taxon>
        <taxon>Noctuidae</taxon>
        <taxon>Noctuinae</taxon>
        <taxon>Hadenini</taxon>
        <taxon>Mythimna</taxon>
    </lineage>
</organism>
<keyword evidence="3" id="KW-0328">Glycosyltransferase</keyword>
<reference evidence="10" key="1">
    <citation type="submission" date="2023-03" db="EMBL/GenBank/DDBJ databases">
        <title>Chromosome-level genomes of two armyworms, Mythimna separata and Mythimna loreyi, provide insights into the biosynthesis and reception of sex pheromones.</title>
        <authorList>
            <person name="Zhao H."/>
        </authorList>
    </citation>
    <scope>NUCLEOTIDE SEQUENCE</scope>
    <source>
        <strain evidence="10">BeijingLab</strain>
        <tissue evidence="10">Pupa</tissue>
    </source>
</reference>
<evidence type="ECO:0000256" key="5">
    <source>
        <dbReference type="ARBA" id="ARBA00022692"/>
    </source>
</evidence>
<protein>
    <recommendedName>
        <fullName evidence="9">Endonuclease/exonuclease/phosphatase domain-containing protein</fullName>
    </recommendedName>
</protein>
<dbReference type="GO" id="GO:0016757">
    <property type="term" value="F:glycosyltransferase activity"/>
    <property type="evidence" value="ECO:0007669"/>
    <property type="project" value="UniProtKB-KW"/>
</dbReference>
<dbReference type="Pfam" id="PF14529">
    <property type="entry name" value="Exo_endo_phos_2"/>
    <property type="match status" value="1"/>
</dbReference>
<dbReference type="InterPro" id="IPR005135">
    <property type="entry name" value="Endo/exonuclease/phosphatase"/>
</dbReference>
<evidence type="ECO:0000256" key="3">
    <source>
        <dbReference type="ARBA" id="ARBA00022676"/>
    </source>
</evidence>
<evidence type="ECO:0000256" key="1">
    <source>
        <dbReference type="ARBA" id="ARBA00004167"/>
    </source>
</evidence>
<evidence type="ECO:0000256" key="2">
    <source>
        <dbReference type="ARBA" id="ARBA00007647"/>
    </source>
</evidence>
<comment type="caution">
    <text evidence="10">The sequence shown here is derived from an EMBL/GenBank/DDBJ whole genome shotgun (WGS) entry which is preliminary data.</text>
</comment>
<evidence type="ECO:0000256" key="7">
    <source>
        <dbReference type="ARBA" id="ARBA00023136"/>
    </source>
</evidence>
<dbReference type="AlphaFoldDB" id="A0AAD7YDB1"/>